<evidence type="ECO:0000256" key="4">
    <source>
        <dbReference type="SAM" id="Coils"/>
    </source>
</evidence>
<keyword evidence="3" id="KW-0813">Transport</keyword>
<evidence type="ECO:0000259" key="7">
    <source>
        <dbReference type="Pfam" id="PF25917"/>
    </source>
</evidence>
<dbReference type="RefSeq" id="WP_108311255.1">
    <property type="nucleotide sequence ID" value="NZ_NESN01000001.1"/>
</dbReference>
<dbReference type="GO" id="GO:1990281">
    <property type="term" value="C:efflux pump complex"/>
    <property type="evidence" value="ECO:0007669"/>
    <property type="project" value="TreeGrafter"/>
</dbReference>
<evidence type="ECO:0000313" key="10">
    <source>
        <dbReference type="EMBL" id="PUE55252.1"/>
    </source>
</evidence>
<dbReference type="Gene3D" id="2.40.420.20">
    <property type="match status" value="1"/>
</dbReference>
<dbReference type="GO" id="GO:0015562">
    <property type="term" value="F:efflux transmembrane transporter activity"/>
    <property type="evidence" value="ECO:0007669"/>
    <property type="project" value="TreeGrafter"/>
</dbReference>
<dbReference type="PANTHER" id="PTHR30469">
    <property type="entry name" value="MULTIDRUG RESISTANCE PROTEIN MDTA"/>
    <property type="match status" value="1"/>
</dbReference>
<feature type="coiled-coil region" evidence="4">
    <location>
        <begin position="144"/>
        <end position="171"/>
    </location>
</feature>
<comment type="subcellular location">
    <subcellularLocation>
        <location evidence="1">Cell envelope</location>
    </subcellularLocation>
</comment>
<evidence type="ECO:0000256" key="1">
    <source>
        <dbReference type="ARBA" id="ARBA00004196"/>
    </source>
</evidence>
<dbReference type="EMBL" id="NESN01000001">
    <property type="protein sequence ID" value="PUE55252.1"/>
    <property type="molecule type" value="Genomic_DNA"/>
</dbReference>
<dbReference type="OrthoDB" id="9806939at2"/>
<organism evidence="10 11">
    <name type="scientific">Limnohabitans parvus II-B4</name>
    <dbReference type="NCBI Taxonomy" id="1293052"/>
    <lineage>
        <taxon>Bacteria</taxon>
        <taxon>Pseudomonadati</taxon>
        <taxon>Pseudomonadota</taxon>
        <taxon>Betaproteobacteria</taxon>
        <taxon>Burkholderiales</taxon>
        <taxon>Comamonadaceae</taxon>
        <taxon>Limnohabitans</taxon>
    </lineage>
</organism>
<evidence type="ECO:0000256" key="2">
    <source>
        <dbReference type="ARBA" id="ARBA00009477"/>
    </source>
</evidence>
<evidence type="ECO:0000256" key="6">
    <source>
        <dbReference type="SAM" id="SignalP"/>
    </source>
</evidence>
<keyword evidence="4" id="KW-0175">Coiled coil</keyword>
<dbReference type="NCBIfam" id="TIGR01730">
    <property type="entry name" value="RND_mfp"/>
    <property type="match status" value="1"/>
</dbReference>
<dbReference type="AlphaFoldDB" id="A0A315EGM8"/>
<reference evidence="10 11" key="1">
    <citation type="submission" date="2017-04" db="EMBL/GenBank/DDBJ databases">
        <title>Unexpected and diverse lifestyles within the genus Limnohabitans.</title>
        <authorList>
            <person name="Kasalicky V."/>
            <person name="Mehrshad M."/>
            <person name="Andrei S.-A."/>
            <person name="Salcher M."/>
            <person name="Kratochvilova H."/>
            <person name="Simek K."/>
            <person name="Ghai R."/>
        </authorList>
    </citation>
    <scope>NUCLEOTIDE SEQUENCE [LARGE SCALE GENOMIC DNA]</scope>
    <source>
        <strain evidence="10 11">II-B4</strain>
    </source>
</reference>
<dbReference type="InterPro" id="IPR058625">
    <property type="entry name" value="MdtA-like_BSH"/>
</dbReference>
<sequence>MPSTLSLATRRVLRLCAVAAFVTTLVGCSKTEAPKEPLRAVKVFTISGGALNVEGEYSAEVRSRVESRLGFRVAGKLVQRSAEQGQRVAAGQVLAQMDAQDYQLAAQAALAQVSAAQSQRDLAAADFKRFEALKVQNFISGAELERRDATLKAADAALNQAKAQAQAQSNQAGYARLTASHAGVITAVEAEVGQVVSAGQPVLRLAHDGPRDAVFAVSEQMVLALKVGQPMQATLVSTGQTLKGKVRELGASADPVTRTYAVKLALDASERLPLGATVNVLAAGLLGSQSPVIKLPTSALRQEGQGTVVWLLDEASMTVNTQAVQVGRVDGNEVVITSGLKPGQKVVSAGVHVLSPGQKVTLYGAAVSGVAPDAPASVPASAPASAASTAQR</sequence>
<keyword evidence="11" id="KW-1185">Reference proteome</keyword>
<name>A0A315EGM8_9BURK</name>
<dbReference type="SUPFAM" id="SSF111369">
    <property type="entry name" value="HlyD-like secretion proteins"/>
    <property type="match status" value="1"/>
</dbReference>
<gene>
    <name evidence="10" type="ORF">B9Z37_01355</name>
</gene>
<evidence type="ECO:0000259" key="8">
    <source>
        <dbReference type="Pfam" id="PF25954"/>
    </source>
</evidence>
<accession>A0A315EGM8</accession>
<evidence type="ECO:0000256" key="5">
    <source>
        <dbReference type="SAM" id="MobiDB-lite"/>
    </source>
</evidence>
<feature type="domain" description="CusB-like beta-barrel" evidence="8">
    <location>
        <begin position="215"/>
        <end position="280"/>
    </location>
</feature>
<protein>
    <submittedName>
        <fullName evidence="10">Efflux transporter periplasmic adaptor subunit</fullName>
    </submittedName>
</protein>
<evidence type="ECO:0000313" key="11">
    <source>
        <dbReference type="Proteomes" id="UP000250790"/>
    </source>
</evidence>
<comment type="similarity">
    <text evidence="2">Belongs to the membrane fusion protein (MFP) (TC 8.A.1) family.</text>
</comment>
<dbReference type="InterPro" id="IPR006143">
    <property type="entry name" value="RND_pump_MFP"/>
</dbReference>
<dbReference type="Pfam" id="PF25967">
    <property type="entry name" value="RND-MFP_C"/>
    <property type="match status" value="1"/>
</dbReference>
<dbReference type="Pfam" id="PF25954">
    <property type="entry name" value="Beta-barrel_RND_2"/>
    <property type="match status" value="1"/>
</dbReference>
<proteinExistence type="inferred from homology"/>
<feature type="chain" id="PRO_5016350924" evidence="6">
    <location>
        <begin position="20"/>
        <end position="392"/>
    </location>
</feature>
<feature type="domain" description="Multidrug resistance protein MdtA-like C-terminal permuted SH3" evidence="9">
    <location>
        <begin position="293"/>
        <end position="350"/>
    </location>
</feature>
<feature type="region of interest" description="Disordered" evidence="5">
    <location>
        <begin position="373"/>
        <end position="392"/>
    </location>
</feature>
<dbReference type="Gene3D" id="2.40.30.170">
    <property type="match status" value="1"/>
</dbReference>
<dbReference type="InterPro" id="IPR058627">
    <property type="entry name" value="MdtA-like_C"/>
</dbReference>
<dbReference type="Pfam" id="PF25917">
    <property type="entry name" value="BSH_RND"/>
    <property type="match status" value="1"/>
</dbReference>
<feature type="signal peptide" evidence="6">
    <location>
        <begin position="1"/>
        <end position="19"/>
    </location>
</feature>
<keyword evidence="6" id="KW-0732">Signal</keyword>
<evidence type="ECO:0000259" key="9">
    <source>
        <dbReference type="Pfam" id="PF25967"/>
    </source>
</evidence>
<comment type="caution">
    <text evidence="10">The sequence shown here is derived from an EMBL/GenBank/DDBJ whole genome shotgun (WGS) entry which is preliminary data.</text>
</comment>
<evidence type="ECO:0000256" key="3">
    <source>
        <dbReference type="ARBA" id="ARBA00022448"/>
    </source>
</evidence>
<dbReference type="Gene3D" id="2.40.50.100">
    <property type="match status" value="1"/>
</dbReference>
<dbReference type="InterPro" id="IPR058792">
    <property type="entry name" value="Beta-barrel_RND_2"/>
</dbReference>
<feature type="domain" description="Multidrug resistance protein MdtA-like barrel-sandwich hybrid" evidence="7">
    <location>
        <begin position="70"/>
        <end position="201"/>
    </location>
</feature>
<dbReference type="PANTHER" id="PTHR30469:SF15">
    <property type="entry name" value="HLYD FAMILY OF SECRETION PROTEINS"/>
    <property type="match status" value="1"/>
</dbReference>
<dbReference type="Gene3D" id="1.10.287.470">
    <property type="entry name" value="Helix hairpin bin"/>
    <property type="match status" value="1"/>
</dbReference>
<dbReference type="Proteomes" id="UP000250790">
    <property type="component" value="Unassembled WGS sequence"/>
</dbReference>